<feature type="transmembrane region" description="Helical" evidence="8">
    <location>
        <begin position="182"/>
        <end position="201"/>
    </location>
</feature>
<reference evidence="10" key="1">
    <citation type="journal article" date="2019" name="Int. J. Syst. Evol. Microbiol.">
        <title>The Global Catalogue of Microorganisms (GCM) 10K type strain sequencing project: providing services to taxonomists for standard genome sequencing and annotation.</title>
        <authorList>
            <consortium name="The Broad Institute Genomics Platform"/>
            <consortium name="The Broad Institute Genome Sequencing Center for Infectious Disease"/>
            <person name="Wu L."/>
            <person name="Ma J."/>
        </authorList>
    </citation>
    <scope>NUCLEOTIDE SEQUENCE [LARGE SCALE GENOMIC DNA]</scope>
    <source>
        <strain evidence="10">CGMCC 4.1434</strain>
    </source>
</reference>
<feature type="transmembrane region" description="Helical" evidence="8">
    <location>
        <begin position="213"/>
        <end position="231"/>
    </location>
</feature>
<dbReference type="NCBIfam" id="TIGR00912">
    <property type="entry name" value="2A0309"/>
    <property type="match status" value="1"/>
</dbReference>
<dbReference type="PANTHER" id="PTHR34975">
    <property type="entry name" value="SPORE GERMINATION PROTEIN A2"/>
    <property type="match status" value="1"/>
</dbReference>
<dbReference type="EMBL" id="JBHSNO010000015">
    <property type="protein sequence ID" value="MFC5591181.1"/>
    <property type="molecule type" value="Genomic_DNA"/>
</dbReference>
<evidence type="ECO:0000256" key="8">
    <source>
        <dbReference type="SAM" id="Phobius"/>
    </source>
</evidence>
<accession>A0ABW0TP16</accession>
<evidence type="ECO:0000256" key="4">
    <source>
        <dbReference type="ARBA" id="ARBA00022544"/>
    </source>
</evidence>
<dbReference type="InterPro" id="IPR004761">
    <property type="entry name" value="Spore_GerAB"/>
</dbReference>
<dbReference type="Proteomes" id="UP001596109">
    <property type="component" value="Unassembled WGS sequence"/>
</dbReference>
<keyword evidence="6 8" id="KW-1133">Transmembrane helix</keyword>
<comment type="caution">
    <text evidence="9">The sequence shown here is derived from an EMBL/GenBank/DDBJ whole genome shotgun (WGS) entry which is preliminary data.</text>
</comment>
<feature type="transmembrane region" description="Helical" evidence="8">
    <location>
        <begin position="7"/>
        <end position="28"/>
    </location>
</feature>
<comment type="subcellular location">
    <subcellularLocation>
        <location evidence="1">Membrane</location>
        <topology evidence="1">Multi-pass membrane protein</topology>
    </subcellularLocation>
</comment>
<keyword evidence="4" id="KW-0309">Germination</keyword>
<evidence type="ECO:0000256" key="1">
    <source>
        <dbReference type="ARBA" id="ARBA00004141"/>
    </source>
</evidence>
<feature type="transmembrane region" description="Helical" evidence="8">
    <location>
        <begin position="141"/>
        <end position="162"/>
    </location>
</feature>
<comment type="similarity">
    <text evidence="2">Belongs to the amino acid-polyamine-organocation (APC) superfamily. Spore germination protein (SGP) (TC 2.A.3.9) family.</text>
</comment>
<keyword evidence="10" id="KW-1185">Reference proteome</keyword>
<keyword evidence="5 8" id="KW-0812">Transmembrane</keyword>
<feature type="transmembrane region" description="Helical" evidence="8">
    <location>
        <begin position="271"/>
        <end position="290"/>
    </location>
</feature>
<dbReference type="RefSeq" id="WP_381438639.1">
    <property type="nucleotide sequence ID" value="NZ_JBHSNO010000015.1"/>
</dbReference>
<evidence type="ECO:0000256" key="2">
    <source>
        <dbReference type="ARBA" id="ARBA00007998"/>
    </source>
</evidence>
<dbReference type="PANTHER" id="PTHR34975:SF2">
    <property type="entry name" value="SPORE GERMINATION PROTEIN A2"/>
    <property type="match status" value="1"/>
</dbReference>
<protein>
    <submittedName>
        <fullName evidence="9">Endospore germination permease</fullName>
    </submittedName>
</protein>
<name>A0ABW0TP16_9BACL</name>
<sequence length="364" mass="41485">MKGIGSISMLHVIFLSMTVIGLKNHVTILPPLLKTVGRDGWMSVVLAAFAIFPWLFLLVYIHKKSNQEPISDWLKQKIGKVASSIILYIVAIYLIILAAFTMRETLQWVSTTFLPETPMLVLLIIYTILCILLATTNIQTIAIVNVFVLAGVVVLGFFVAFTNIQVKNYELLRPFFEHGFQPILKGIVYPASGFVELLLILFLQHHIKGRIRWYHFAVMIFILMGLTIGPLNGAIMEFGPDEAAKQRFPAYEEWGLVAIGRFVQHLDFLSIYQWLTGAFIRMGLLLFVVVEILKMSGNRKRIWKTLAPPFFFINLGLFLMNDGLFLKFKGEYLLLATFLFFFILSLVFVIVVFLSNKSSKKFES</sequence>
<organism evidence="9 10">
    <name type="scientific">Sporosarcina soli</name>
    <dbReference type="NCBI Taxonomy" id="334736"/>
    <lineage>
        <taxon>Bacteria</taxon>
        <taxon>Bacillati</taxon>
        <taxon>Bacillota</taxon>
        <taxon>Bacilli</taxon>
        <taxon>Bacillales</taxon>
        <taxon>Caryophanaceae</taxon>
        <taxon>Sporosarcina</taxon>
    </lineage>
</organism>
<feature type="transmembrane region" description="Helical" evidence="8">
    <location>
        <begin position="40"/>
        <end position="61"/>
    </location>
</feature>
<evidence type="ECO:0000256" key="5">
    <source>
        <dbReference type="ARBA" id="ARBA00022692"/>
    </source>
</evidence>
<keyword evidence="3" id="KW-0813">Transport</keyword>
<evidence type="ECO:0000256" key="6">
    <source>
        <dbReference type="ARBA" id="ARBA00022989"/>
    </source>
</evidence>
<evidence type="ECO:0000313" key="10">
    <source>
        <dbReference type="Proteomes" id="UP001596109"/>
    </source>
</evidence>
<dbReference type="Pfam" id="PF03845">
    <property type="entry name" value="Spore_permease"/>
    <property type="match status" value="1"/>
</dbReference>
<evidence type="ECO:0000256" key="7">
    <source>
        <dbReference type="ARBA" id="ARBA00023136"/>
    </source>
</evidence>
<keyword evidence="7 8" id="KW-0472">Membrane</keyword>
<feature type="transmembrane region" description="Helical" evidence="8">
    <location>
        <begin position="302"/>
        <end position="320"/>
    </location>
</feature>
<feature type="transmembrane region" description="Helical" evidence="8">
    <location>
        <begin position="332"/>
        <end position="354"/>
    </location>
</feature>
<evidence type="ECO:0000256" key="3">
    <source>
        <dbReference type="ARBA" id="ARBA00022448"/>
    </source>
</evidence>
<proteinExistence type="inferred from homology"/>
<gene>
    <name evidence="9" type="ORF">ACFPRA_20065</name>
</gene>
<evidence type="ECO:0000313" key="9">
    <source>
        <dbReference type="EMBL" id="MFC5591181.1"/>
    </source>
</evidence>
<feature type="transmembrane region" description="Helical" evidence="8">
    <location>
        <begin position="113"/>
        <end position="134"/>
    </location>
</feature>
<feature type="transmembrane region" description="Helical" evidence="8">
    <location>
        <begin position="81"/>
        <end position="101"/>
    </location>
</feature>